<dbReference type="SMART" id="SM00342">
    <property type="entry name" value="HTH_ARAC"/>
    <property type="match status" value="1"/>
</dbReference>
<dbReference type="Pfam" id="PF12833">
    <property type="entry name" value="HTH_18"/>
    <property type="match status" value="1"/>
</dbReference>
<keyword evidence="1" id="KW-0805">Transcription regulation</keyword>
<evidence type="ECO:0000256" key="2">
    <source>
        <dbReference type="ARBA" id="ARBA00023125"/>
    </source>
</evidence>
<evidence type="ECO:0000256" key="3">
    <source>
        <dbReference type="ARBA" id="ARBA00023163"/>
    </source>
</evidence>
<dbReference type="InterPro" id="IPR009057">
    <property type="entry name" value="Homeodomain-like_sf"/>
</dbReference>
<dbReference type="InterPro" id="IPR003313">
    <property type="entry name" value="AraC-bd"/>
</dbReference>
<comment type="caution">
    <text evidence="5">The sequence shown here is derived from an EMBL/GenBank/DDBJ whole genome shotgun (WGS) entry which is preliminary data.</text>
</comment>
<dbReference type="SUPFAM" id="SSF51182">
    <property type="entry name" value="RmlC-like cupins"/>
    <property type="match status" value="1"/>
</dbReference>
<feature type="domain" description="HTH araC/xylS-type" evidence="4">
    <location>
        <begin position="180"/>
        <end position="279"/>
    </location>
</feature>
<sequence>MKALPFKIPKPKNLGVIYQEDRTPIFYGNFHEHEEIQISCIVHGKGTLVVGDTIHRYSENDVFVIGSNLPHVFKSDGNEEKSDSFMISLFFTELSFGPNFFELDDFKELNHFFEDASNGFKVLNSDNLVPTFLQLQKASNLERFISFFKIIKQLNAIETLPLAKFIAKKKHSDDSGKRMQTIMSYTMNNFESEISLDAIAEKANMTKNAFCRYFKQRTNKTYFTFLNELRVENACKLLVSNKEISVKEVAYKCGYNSLSNFNRKFLAIKETTPLKYRNAVLQSL</sequence>
<dbReference type="Gene3D" id="1.10.10.60">
    <property type="entry name" value="Homeodomain-like"/>
    <property type="match status" value="2"/>
</dbReference>
<dbReference type="EMBL" id="CAXIXY010000003">
    <property type="protein sequence ID" value="CAL2076959.1"/>
    <property type="molecule type" value="Genomic_DNA"/>
</dbReference>
<protein>
    <submittedName>
        <fullName evidence="5">AraC family transcriptional regulator</fullName>
    </submittedName>
</protein>
<evidence type="ECO:0000313" key="5">
    <source>
        <dbReference type="EMBL" id="CAL2076959.1"/>
    </source>
</evidence>
<evidence type="ECO:0000259" key="4">
    <source>
        <dbReference type="PROSITE" id="PS01124"/>
    </source>
</evidence>
<dbReference type="Gene3D" id="2.60.120.10">
    <property type="entry name" value="Jelly Rolls"/>
    <property type="match status" value="1"/>
</dbReference>
<dbReference type="InterPro" id="IPR014710">
    <property type="entry name" value="RmlC-like_jellyroll"/>
</dbReference>
<evidence type="ECO:0000256" key="1">
    <source>
        <dbReference type="ARBA" id="ARBA00023015"/>
    </source>
</evidence>
<dbReference type="Proteomes" id="UP001497416">
    <property type="component" value="Unassembled WGS sequence"/>
</dbReference>
<dbReference type="PANTHER" id="PTHR43280:SF27">
    <property type="entry name" value="TRANSCRIPTIONAL REGULATOR MTLR"/>
    <property type="match status" value="1"/>
</dbReference>
<dbReference type="InterPro" id="IPR018062">
    <property type="entry name" value="HTH_AraC-typ_CS"/>
</dbReference>
<dbReference type="Pfam" id="PF02311">
    <property type="entry name" value="AraC_binding"/>
    <property type="match status" value="1"/>
</dbReference>
<dbReference type="InterPro" id="IPR018060">
    <property type="entry name" value="HTH_AraC"/>
</dbReference>
<name>A0ABM9NS84_9FLAO</name>
<dbReference type="InterPro" id="IPR011051">
    <property type="entry name" value="RmlC_Cupin_sf"/>
</dbReference>
<evidence type="ECO:0000313" key="6">
    <source>
        <dbReference type="Proteomes" id="UP001497416"/>
    </source>
</evidence>
<proteinExistence type="predicted"/>
<organism evidence="5 6">
    <name type="scientific">Tenacibaculum platacis</name>
    <dbReference type="NCBI Taxonomy" id="3137852"/>
    <lineage>
        <taxon>Bacteria</taxon>
        <taxon>Pseudomonadati</taxon>
        <taxon>Bacteroidota</taxon>
        <taxon>Flavobacteriia</taxon>
        <taxon>Flavobacteriales</taxon>
        <taxon>Flavobacteriaceae</taxon>
        <taxon>Tenacibaculum</taxon>
    </lineage>
</organism>
<accession>A0ABM9NS84</accession>
<dbReference type="SUPFAM" id="SSF46689">
    <property type="entry name" value="Homeodomain-like"/>
    <property type="match status" value="2"/>
</dbReference>
<dbReference type="RefSeq" id="WP_348710031.1">
    <property type="nucleotide sequence ID" value="NZ_CAXIXW010000011.1"/>
</dbReference>
<keyword evidence="3" id="KW-0804">Transcription</keyword>
<reference evidence="5 6" key="1">
    <citation type="submission" date="2024-05" db="EMBL/GenBank/DDBJ databases">
        <authorList>
            <person name="Duchaud E."/>
        </authorList>
    </citation>
    <scope>NUCLEOTIDE SEQUENCE [LARGE SCALE GENOMIC DNA]</scope>
    <source>
        <strain evidence="5">Ena-SAMPLE-TAB-13-05-2024-13:56:06:370-140302</strain>
    </source>
</reference>
<gene>
    <name evidence="5" type="ORF">T190607A01A_10450</name>
</gene>
<keyword evidence="6" id="KW-1185">Reference proteome</keyword>
<dbReference type="PROSITE" id="PS01124">
    <property type="entry name" value="HTH_ARAC_FAMILY_2"/>
    <property type="match status" value="1"/>
</dbReference>
<dbReference type="PROSITE" id="PS00041">
    <property type="entry name" value="HTH_ARAC_FAMILY_1"/>
    <property type="match status" value="1"/>
</dbReference>
<keyword evidence="2" id="KW-0238">DNA-binding</keyword>
<dbReference type="PANTHER" id="PTHR43280">
    <property type="entry name" value="ARAC-FAMILY TRANSCRIPTIONAL REGULATOR"/>
    <property type="match status" value="1"/>
</dbReference>